<evidence type="ECO:0000256" key="1">
    <source>
        <dbReference type="SAM" id="MobiDB-lite"/>
    </source>
</evidence>
<evidence type="ECO:0000313" key="3">
    <source>
        <dbReference type="Proteomes" id="UP000712600"/>
    </source>
</evidence>
<dbReference type="Proteomes" id="UP000712600">
    <property type="component" value="Unassembled WGS sequence"/>
</dbReference>
<sequence length="196" mass="22036">MKFVEWPPWKKHGRPQETPIANEGTWGRSFEPFKCEILVQMDPSEDSQWEDYLELSARGARVFGPGFEANLYLLVSFPSSPIRKTRAKPCRDFSEIGNHSHQDLFLFLSSRLSLSLPQPTSLYILTVQAARAPPREPASFPSHQRGVVAVRRLSLETQFVAVTRDMISGAGKIESRRVFPGSDQPTQGGPHPGFGW</sequence>
<evidence type="ECO:0000313" key="2">
    <source>
        <dbReference type="EMBL" id="KAF3589342.1"/>
    </source>
</evidence>
<proteinExistence type="predicted"/>
<accession>A0A8S9SB11</accession>
<dbReference type="EMBL" id="QGKX02000088">
    <property type="protein sequence ID" value="KAF3589342.1"/>
    <property type="molecule type" value="Genomic_DNA"/>
</dbReference>
<feature type="region of interest" description="Disordered" evidence="1">
    <location>
        <begin position="176"/>
        <end position="196"/>
    </location>
</feature>
<protein>
    <submittedName>
        <fullName evidence="2">Uncharacterized protein</fullName>
    </submittedName>
</protein>
<name>A0A8S9SB11_BRACR</name>
<gene>
    <name evidence="2" type="ORF">F2Q69_00027893</name>
</gene>
<comment type="caution">
    <text evidence="2">The sequence shown here is derived from an EMBL/GenBank/DDBJ whole genome shotgun (WGS) entry which is preliminary data.</text>
</comment>
<reference evidence="2" key="1">
    <citation type="submission" date="2019-12" db="EMBL/GenBank/DDBJ databases">
        <title>Genome sequencing and annotation of Brassica cretica.</title>
        <authorList>
            <person name="Studholme D.J."/>
            <person name="Sarris P."/>
        </authorList>
    </citation>
    <scope>NUCLEOTIDE SEQUENCE</scope>
    <source>
        <strain evidence="2">PFS-109/04</strain>
        <tissue evidence="2">Leaf</tissue>
    </source>
</reference>
<organism evidence="2 3">
    <name type="scientific">Brassica cretica</name>
    <name type="common">Mustard</name>
    <dbReference type="NCBI Taxonomy" id="69181"/>
    <lineage>
        <taxon>Eukaryota</taxon>
        <taxon>Viridiplantae</taxon>
        <taxon>Streptophyta</taxon>
        <taxon>Embryophyta</taxon>
        <taxon>Tracheophyta</taxon>
        <taxon>Spermatophyta</taxon>
        <taxon>Magnoliopsida</taxon>
        <taxon>eudicotyledons</taxon>
        <taxon>Gunneridae</taxon>
        <taxon>Pentapetalae</taxon>
        <taxon>rosids</taxon>
        <taxon>malvids</taxon>
        <taxon>Brassicales</taxon>
        <taxon>Brassicaceae</taxon>
        <taxon>Brassiceae</taxon>
        <taxon>Brassica</taxon>
    </lineage>
</organism>
<dbReference type="AlphaFoldDB" id="A0A8S9SB11"/>